<dbReference type="GeneID" id="92363645"/>
<dbReference type="RefSeq" id="XP_067065841.1">
    <property type="nucleotide sequence ID" value="XM_067209711.1"/>
</dbReference>
<comment type="caution">
    <text evidence="1">The sequence shown here is derived from an EMBL/GenBank/DDBJ whole genome shotgun (WGS) entry which is preliminary data.</text>
</comment>
<dbReference type="EMBL" id="JAFHLR010000006">
    <property type="protein sequence ID" value="KAG5487344.1"/>
    <property type="molecule type" value="Genomic_DNA"/>
</dbReference>
<dbReference type="KEGG" id="loi:92363645"/>
<protein>
    <recommendedName>
        <fullName evidence="3">Transcription and mRNA export factor ENY2</fullName>
    </recommendedName>
</protein>
<dbReference type="SMR" id="A0A836H9K7"/>
<dbReference type="InterPro" id="IPR038212">
    <property type="entry name" value="TF_EnY2_sf"/>
</dbReference>
<organism evidence="1 2">
    <name type="scientific">Leishmania orientalis</name>
    <dbReference type="NCBI Taxonomy" id="2249476"/>
    <lineage>
        <taxon>Eukaryota</taxon>
        <taxon>Discoba</taxon>
        <taxon>Euglenozoa</taxon>
        <taxon>Kinetoplastea</taxon>
        <taxon>Metakinetoplastina</taxon>
        <taxon>Trypanosomatida</taxon>
        <taxon>Trypanosomatidae</taxon>
        <taxon>Leishmaniinae</taxon>
        <taxon>Leishmania</taxon>
    </lineage>
</organism>
<accession>A0A836H9K7</accession>
<dbReference type="AlphaFoldDB" id="A0A836H9K7"/>
<reference evidence="2" key="2">
    <citation type="journal article" date="2021" name="Sci. Data">
        <title>Chromosome-scale genome sequencing, assembly and annotation of six genomes from subfamily Leishmaniinae.</title>
        <authorList>
            <person name="Almutairi H."/>
            <person name="Urbaniak M.D."/>
            <person name="Bates M.D."/>
            <person name="Jariyapan N."/>
            <person name="Kwakye-Nuako G."/>
            <person name="Thomaz Soccol V."/>
            <person name="Al-Salem W.S."/>
            <person name="Dillon R.J."/>
            <person name="Bates P.A."/>
            <person name="Gatherer D."/>
        </authorList>
    </citation>
    <scope>NUCLEOTIDE SEQUENCE [LARGE SCALE GENOMIC DNA]</scope>
</reference>
<dbReference type="Gene3D" id="1.10.246.140">
    <property type="match status" value="1"/>
</dbReference>
<evidence type="ECO:0008006" key="3">
    <source>
        <dbReference type="Google" id="ProtNLM"/>
    </source>
</evidence>
<evidence type="ECO:0000313" key="2">
    <source>
        <dbReference type="Proteomes" id="UP000674143"/>
    </source>
</evidence>
<name>A0A836H9K7_9TRYP</name>
<keyword evidence="2" id="KW-1185">Reference proteome</keyword>
<reference evidence="2" key="1">
    <citation type="journal article" date="2021" name="Microbiol. Resour. Announc.">
        <title>LGAAP: Leishmaniinae Genome Assembly and Annotation Pipeline.</title>
        <authorList>
            <person name="Almutairi H."/>
            <person name="Urbaniak M.D."/>
            <person name="Bates M.D."/>
            <person name="Jariyapan N."/>
            <person name="Kwakye-Nuako G."/>
            <person name="Thomaz-Soccol V."/>
            <person name="Al-Salem W.S."/>
            <person name="Dillon R.J."/>
            <person name="Bates P.A."/>
            <person name="Gatherer D."/>
        </authorList>
    </citation>
    <scope>NUCLEOTIDE SEQUENCE [LARGE SCALE GENOMIC DNA]</scope>
</reference>
<evidence type="ECO:0000313" key="1">
    <source>
        <dbReference type="EMBL" id="KAG5487344.1"/>
    </source>
</evidence>
<proteinExistence type="predicted"/>
<sequence length="97" mass="10804">MTTRTEDGQIAYEALTNAQKAELAAWLRDELDGRSGASPWRRHTQEMIRQAMARRAASGASLDAGDILDEIMPNIRCAIPAEVREGLFRRVAAQLHQ</sequence>
<gene>
    <name evidence="1" type="ORF">LSCM4_07834</name>
</gene>
<dbReference type="Proteomes" id="UP000674143">
    <property type="component" value="Unassembled WGS sequence"/>
</dbReference>